<evidence type="ECO:0000313" key="3">
    <source>
        <dbReference type="EMBL" id="CAE1331146.1"/>
    </source>
</evidence>
<name>A0A812EQV1_ACAPH</name>
<keyword evidence="2" id="KW-1133">Transmembrane helix</keyword>
<feature type="region of interest" description="Disordered" evidence="1">
    <location>
        <begin position="178"/>
        <end position="212"/>
    </location>
</feature>
<organism evidence="3 4">
    <name type="scientific">Acanthosepion pharaonis</name>
    <name type="common">Pharaoh cuttlefish</name>
    <name type="synonym">Sepia pharaonis</name>
    <dbReference type="NCBI Taxonomy" id="158019"/>
    <lineage>
        <taxon>Eukaryota</taxon>
        <taxon>Metazoa</taxon>
        <taxon>Spiralia</taxon>
        <taxon>Lophotrochozoa</taxon>
        <taxon>Mollusca</taxon>
        <taxon>Cephalopoda</taxon>
        <taxon>Coleoidea</taxon>
        <taxon>Decapodiformes</taxon>
        <taxon>Sepiida</taxon>
        <taxon>Sepiina</taxon>
        <taxon>Sepiidae</taxon>
        <taxon>Acanthosepion</taxon>
    </lineage>
</organism>
<evidence type="ECO:0000256" key="1">
    <source>
        <dbReference type="SAM" id="MobiDB-lite"/>
    </source>
</evidence>
<feature type="transmembrane region" description="Helical" evidence="2">
    <location>
        <begin position="87"/>
        <end position="109"/>
    </location>
</feature>
<feature type="compositionally biased region" description="Basic residues" evidence="1">
    <location>
        <begin position="179"/>
        <end position="191"/>
    </location>
</feature>
<keyword evidence="2" id="KW-0472">Membrane</keyword>
<comment type="caution">
    <text evidence="3">The sequence shown here is derived from an EMBL/GenBank/DDBJ whole genome shotgun (WGS) entry which is preliminary data.</text>
</comment>
<protein>
    <submittedName>
        <fullName evidence="3">Uncharacterized protein</fullName>
    </submittedName>
</protein>
<feature type="compositionally biased region" description="Basic residues" evidence="1">
    <location>
        <begin position="198"/>
        <end position="212"/>
    </location>
</feature>
<keyword evidence="4" id="KW-1185">Reference proteome</keyword>
<feature type="transmembrane region" description="Helical" evidence="2">
    <location>
        <begin position="12"/>
        <end position="34"/>
    </location>
</feature>
<dbReference type="AlphaFoldDB" id="A0A812EQV1"/>
<dbReference type="Proteomes" id="UP000597762">
    <property type="component" value="Unassembled WGS sequence"/>
</dbReference>
<evidence type="ECO:0000256" key="2">
    <source>
        <dbReference type="SAM" id="Phobius"/>
    </source>
</evidence>
<gene>
    <name evidence="3" type="ORF">SPHA_80371</name>
</gene>
<reference evidence="3" key="1">
    <citation type="submission" date="2021-01" db="EMBL/GenBank/DDBJ databases">
        <authorList>
            <person name="Li R."/>
            <person name="Bekaert M."/>
        </authorList>
    </citation>
    <scope>NUCLEOTIDE SEQUENCE</scope>
    <source>
        <strain evidence="3">Farmed</strain>
    </source>
</reference>
<keyword evidence="2" id="KW-0812">Transmembrane</keyword>
<accession>A0A812EQV1</accession>
<dbReference type="EMBL" id="CAHIKZ030005598">
    <property type="protein sequence ID" value="CAE1331146.1"/>
    <property type="molecule type" value="Genomic_DNA"/>
</dbReference>
<feature type="transmembrane region" description="Helical" evidence="2">
    <location>
        <begin position="54"/>
        <end position="75"/>
    </location>
</feature>
<proteinExistence type="predicted"/>
<sequence length="239" mass="27395">MTFHPSHPFNSLSFLHSLSFTLFLSLCVCVCLSFPSERFPCCFLQISPHTPSAAIALSGSFFSSLTIKILSLHLFPTSCHSRLSFLAYILFPILSLFHDFIFSSSSFPLPYNSLLRLQSFLSFFVTPSGRRLSPNLSLPPALTLNPSYPHPDRSPFIPGPPDIRVLFSTISRVRDTRARAKRRHYVRRRRQPGTPPHRLNHRPTTKKHSRRPLRAAAYHHYCRHQHPQQQLKRQVSGLV</sequence>
<evidence type="ECO:0000313" key="4">
    <source>
        <dbReference type="Proteomes" id="UP000597762"/>
    </source>
</evidence>